<dbReference type="InterPro" id="IPR050469">
    <property type="entry name" value="Diguanylate_Cyclase"/>
</dbReference>
<dbReference type="Pfam" id="PF00990">
    <property type="entry name" value="GGDEF"/>
    <property type="match status" value="1"/>
</dbReference>
<proteinExistence type="predicted"/>
<dbReference type="OrthoDB" id="9759607at2"/>
<dbReference type="RefSeq" id="WP_138470469.1">
    <property type="nucleotide sequence ID" value="NZ_JBGQQG010000007.1"/>
</dbReference>
<gene>
    <name evidence="3" type="ORF">FEZ48_00870</name>
</gene>
<dbReference type="FunFam" id="3.30.70.270:FF:000001">
    <property type="entry name" value="Diguanylate cyclase domain protein"/>
    <property type="match status" value="1"/>
</dbReference>
<dbReference type="STRING" id="191770.SAMN04488013_103152"/>
<dbReference type="SUPFAM" id="SSF55781">
    <property type="entry name" value="GAF domain-like"/>
    <property type="match status" value="1"/>
</dbReference>
<sequence length="585" mass="67521">MLSKKRQFITWLVGLIMIPLLFFVVFYLTAPAGLFSEPSFYVFIFVGALVALFPIEVRGATLFLIASVSISVFLAYGLFAEMVVTMIATTVVMKQMRITREESYRFPMNILLFQIISILSAEIYYLVNPILLNPLNYPYNILSLTVYLVASITLNRLFLYVLATEWQKKVYGKIINFEYIFSLFSVFYAIPIALMILHLRNIYSTFGIIIAAFPLIGISIIFKLYFSSDSQNRYLYKVNGLAIKLNEQQNVKKIIELYLSSWNNIFPVDTIYYCIIREDQKIEKSMVYHNGHIVECKESLDPISSHVILEEYWFKSDMIVYKSFEEWPEIIHSVIDYPAESMLIFPIKRAESVIGFIGITDPKRKAFSKNMLFVMPVLHNFLNNALANAYNFEELKINSRTDHLTGLSNLRAFEQNINKYNQTRPDNRISIIIIDLDYFKDVNDSFGHQAGNELLKQISILLSTFVYEQEKLARYGGEEFIFFVPNKTPDEIIELAESIREKIEKTAFNTHNYLDDRELVTVNITASIGVATYPDQCSSIKELMMLADRAMYVGSKQNGRNKVATINEGDIINERQAILEPDKTY</sequence>
<feature type="transmembrane region" description="Helical" evidence="1">
    <location>
        <begin position="6"/>
        <end position="28"/>
    </location>
</feature>
<feature type="transmembrane region" description="Helical" evidence="1">
    <location>
        <begin position="63"/>
        <end position="88"/>
    </location>
</feature>
<feature type="transmembrane region" description="Helical" evidence="1">
    <location>
        <begin position="174"/>
        <end position="196"/>
    </location>
</feature>
<dbReference type="Gene3D" id="3.30.450.40">
    <property type="match status" value="1"/>
</dbReference>
<dbReference type="EMBL" id="VBTE01000002">
    <property type="protein sequence ID" value="TLQ09336.1"/>
    <property type="molecule type" value="Genomic_DNA"/>
</dbReference>
<dbReference type="InterPro" id="IPR043128">
    <property type="entry name" value="Rev_trsase/Diguanyl_cyclase"/>
</dbReference>
<dbReference type="GO" id="GO:0005886">
    <property type="term" value="C:plasma membrane"/>
    <property type="evidence" value="ECO:0007669"/>
    <property type="project" value="TreeGrafter"/>
</dbReference>
<dbReference type="InterPro" id="IPR029016">
    <property type="entry name" value="GAF-like_dom_sf"/>
</dbReference>
<evidence type="ECO:0000259" key="2">
    <source>
        <dbReference type="PROSITE" id="PS50887"/>
    </source>
</evidence>
<dbReference type="SUPFAM" id="SSF55073">
    <property type="entry name" value="Nucleotide cyclase"/>
    <property type="match status" value="1"/>
</dbReference>
<feature type="transmembrane region" description="Helical" evidence="1">
    <location>
        <begin position="139"/>
        <end position="162"/>
    </location>
</feature>
<reference evidence="3 4" key="1">
    <citation type="submission" date="2019-05" db="EMBL/GenBank/DDBJ databases">
        <title>The metagenome of a microbial culture collection derived from dairy environment covers the genomic content of the human microbiome.</title>
        <authorList>
            <person name="Roder T."/>
            <person name="Wuthrich D."/>
            <person name="Sattari Z."/>
            <person name="Von Ah U."/>
            <person name="Bar C."/>
            <person name="Ronchi F."/>
            <person name="Macpherson A.J."/>
            <person name="Ganal-Vonarburg S.C."/>
            <person name="Bruggmann R."/>
            <person name="Vergeres G."/>
        </authorList>
    </citation>
    <scope>NUCLEOTIDE SEQUENCE [LARGE SCALE GENOMIC DNA]</scope>
    <source>
        <strain evidence="3 4">FAM 24235</strain>
    </source>
</reference>
<dbReference type="CDD" id="cd01949">
    <property type="entry name" value="GGDEF"/>
    <property type="match status" value="1"/>
</dbReference>
<dbReference type="GO" id="GO:0052621">
    <property type="term" value="F:diguanylate cyclase activity"/>
    <property type="evidence" value="ECO:0007669"/>
    <property type="project" value="TreeGrafter"/>
</dbReference>
<protein>
    <submittedName>
        <fullName evidence="3">Diguanylate cyclase</fullName>
    </submittedName>
</protein>
<dbReference type="Proteomes" id="UP000307201">
    <property type="component" value="Unassembled WGS sequence"/>
</dbReference>
<dbReference type="InterPro" id="IPR029787">
    <property type="entry name" value="Nucleotide_cyclase"/>
</dbReference>
<dbReference type="PANTHER" id="PTHR45138:SF9">
    <property type="entry name" value="DIGUANYLATE CYCLASE DGCM-RELATED"/>
    <property type="match status" value="1"/>
</dbReference>
<dbReference type="GO" id="GO:1902201">
    <property type="term" value="P:negative regulation of bacterial-type flagellum-dependent cell motility"/>
    <property type="evidence" value="ECO:0007669"/>
    <property type="project" value="TreeGrafter"/>
</dbReference>
<dbReference type="AlphaFoldDB" id="A0A5R9C7V5"/>
<keyword evidence="1" id="KW-0812">Transmembrane</keyword>
<keyword evidence="1" id="KW-0472">Membrane</keyword>
<dbReference type="InterPro" id="IPR000160">
    <property type="entry name" value="GGDEF_dom"/>
</dbReference>
<keyword evidence="1" id="KW-1133">Transmembrane helix</keyword>
<feature type="domain" description="GGDEF" evidence="2">
    <location>
        <begin position="427"/>
        <end position="568"/>
    </location>
</feature>
<evidence type="ECO:0000313" key="3">
    <source>
        <dbReference type="EMBL" id="TLQ09336.1"/>
    </source>
</evidence>
<feature type="transmembrane region" description="Helical" evidence="1">
    <location>
        <begin position="40"/>
        <end position="57"/>
    </location>
</feature>
<feature type="transmembrane region" description="Helical" evidence="1">
    <location>
        <begin position="202"/>
        <end position="226"/>
    </location>
</feature>
<evidence type="ECO:0000313" key="4">
    <source>
        <dbReference type="Proteomes" id="UP000307201"/>
    </source>
</evidence>
<dbReference type="Gene3D" id="3.30.70.270">
    <property type="match status" value="1"/>
</dbReference>
<evidence type="ECO:0000256" key="1">
    <source>
        <dbReference type="SAM" id="Phobius"/>
    </source>
</evidence>
<dbReference type="GO" id="GO:0043709">
    <property type="term" value="P:cell adhesion involved in single-species biofilm formation"/>
    <property type="evidence" value="ECO:0007669"/>
    <property type="project" value="TreeGrafter"/>
</dbReference>
<comment type="caution">
    <text evidence="3">The sequence shown here is derived from an EMBL/GenBank/DDBJ whole genome shotgun (WGS) entry which is preliminary data.</text>
</comment>
<dbReference type="SMART" id="SM00267">
    <property type="entry name" value="GGDEF"/>
    <property type="match status" value="1"/>
</dbReference>
<feature type="transmembrane region" description="Helical" evidence="1">
    <location>
        <begin position="109"/>
        <end position="127"/>
    </location>
</feature>
<dbReference type="PANTHER" id="PTHR45138">
    <property type="entry name" value="REGULATORY COMPONENTS OF SENSORY TRANSDUCTION SYSTEM"/>
    <property type="match status" value="1"/>
</dbReference>
<accession>A0A5R9C7V5</accession>
<name>A0A5R9C7V5_9LACT</name>
<organism evidence="3 4">
    <name type="scientific">Marinilactibacillus psychrotolerans</name>
    <dbReference type="NCBI Taxonomy" id="191770"/>
    <lineage>
        <taxon>Bacteria</taxon>
        <taxon>Bacillati</taxon>
        <taxon>Bacillota</taxon>
        <taxon>Bacilli</taxon>
        <taxon>Lactobacillales</taxon>
        <taxon>Carnobacteriaceae</taxon>
        <taxon>Marinilactibacillus</taxon>
    </lineage>
</organism>
<dbReference type="NCBIfam" id="TIGR00254">
    <property type="entry name" value="GGDEF"/>
    <property type="match status" value="1"/>
</dbReference>
<dbReference type="PROSITE" id="PS50887">
    <property type="entry name" value="GGDEF"/>
    <property type="match status" value="1"/>
</dbReference>